<dbReference type="AlphaFoldDB" id="A0A2A4STD1"/>
<gene>
    <name evidence="3" type="ORF">COB67_11740</name>
</gene>
<protein>
    <recommendedName>
        <fullName evidence="2">CHAT domain-containing protein</fullName>
    </recommendedName>
</protein>
<feature type="repeat" description="TPR" evidence="1">
    <location>
        <begin position="366"/>
        <end position="399"/>
    </location>
</feature>
<dbReference type="Pfam" id="PF13424">
    <property type="entry name" value="TPR_12"/>
    <property type="match status" value="1"/>
</dbReference>
<dbReference type="Pfam" id="PF13374">
    <property type="entry name" value="TPR_10"/>
    <property type="match status" value="1"/>
</dbReference>
<dbReference type="Pfam" id="PF12770">
    <property type="entry name" value="CHAT"/>
    <property type="match status" value="1"/>
</dbReference>
<evidence type="ECO:0000313" key="4">
    <source>
        <dbReference type="Proteomes" id="UP000218113"/>
    </source>
</evidence>
<dbReference type="PROSITE" id="PS50005">
    <property type="entry name" value="TPR"/>
    <property type="match status" value="2"/>
</dbReference>
<dbReference type="SUPFAM" id="SSF48452">
    <property type="entry name" value="TPR-like"/>
    <property type="match status" value="3"/>
</dbReference>
<evidence type="ECO:0000313" key="3">
    <source>
        <dbReference type="EMBL" id="PCI24331.1"/>
    </source>
</evidence>
<dbReference type="Pfam" id="PF13432">
    <property type="entry name" value="TPR_16"/>
    <property type="match status" value="1"/>
</dbReference>
<dbReference type="InterPro" id="IPR024983">
    <property type="entry name" value="CHAT_dom"/>
</dbReference>
<dbReference type="InterPro" id="IPR011990">
    <property type="entry name" value="TPR-like_helical_dom_sf"/>
</dbReference>
<name>A0A2A4STD1_9DELT</name>
<feature type="non-terminal residue" evidence="3">
    <location>
        <position position="1"/>
    </location>
</feature>
<dbReference type="SMART" id="SM00028">
    <property type="entry name" value="TPR"/>
    <property type="match status" value="8"/>
</dbReference>
<evidence type="ECO:0000256" key="1">
    <source>
        <dbReference type="PROSITE-ProRule" id="PRU00339"/>
    </source>
</evidence>
<dbReference type="PANTHER" id="PTHR10098">
    <property type="entry name" value="RAPSYN-RELATED"/>
    <property type="match status" value="1"/>
</dbReference>
<keyword evidence="1" id="KW-0802">TPR repeat</keyword>
<comment type="caution">
    <text evidence="3">The sequence shown here is derived from an EMBL/GenBank/DDBJ whole genome shotgun (WGS) entry which is preliminary data.</text>
</comment>
<proteinExistence type="predicted"/>
<sequence length="1053" mass="120188">ENERVEHGATLNEVEADSMALLAIVYGLKKDFNRAIEQEQQYIEALETSKFQERLPDAWLQLSIFLLDSGQVSAAALAVNQAIAKGDGKPNLLLKAKLNQAKIDLKLSRFTQALGTLMKLEKQLPPNSTQEAEFHYLLGLVQLNLSRFQEAIRSFESAAGSFAALQNGMGRMRALMAGANLLMKTGRFDEAAVGLNQVLEDRELPGKGEVYNSLAFLASERGRYEQALDYSQQAEQEFQNQPRQIPEVLNARAIIFLKMKDFEQAQSILLKALKLNRIQGNFTLDAEINNNLGGLFKLTNQLDKARNYLLETAKLQQKLGFDSPLALTFNNIGSVYMAEKRFPEALDFFQRSRQLAEKFKLKNEAAIAWNNLGILYSQQKLRQKAKEAFEQALAFQEELNLGLDMARSYNNLAFIAYQNKDFPQALDLVQQAVWKLSLDPEPKDRNHSNPSQKSILAPDLMTGFLLNKGSFLLELAYGEKTNDPDFTYLEAAYGTFALAIELIEQQRVNIKGEQSQQLLMQSNLDLYQQIIGVLYDLGRLKDREKYHELAFYFSETSRARSFLDRLQEQAAKASLQLPLELQQQEKELKNRIHELSQLIFVELKKPTARQNREQITSWQLKRVDYQLQFKQLTEEIERRFPSFASLKYPKIFDIARVQKELLEADRVALSFFVGENRSFGWVISQGEMNMVALPPAQDLDHWVRKYRDTLINPLLFPDEEDDEVIIDMTQTHLVTGLQIYRGLLQPLLQKTADSTKELIFFPDGVLFYLPFETILTAMHGVDNQKFPQGREYLLHRYSIYYSPSASVLGTIRSQLAQRDPEELAKRIQFGGFGDPQFTPTDEQQPNFTYNPTFQELGFYEMDRLVGTISELRQISKIFEDSNDIFLRANAKESQVKENLSKYRYIHFATHGILDERNPEYSGVMMNLIEADQPEDGFLQSSEIFDLKLNSDLVVLSACETGLGKVVKGEGMVGLTRAFLFAGTPSVVVSLWTVADESTSKMMIYFYQYLGDGLSKLEALRQAKLDLMMEKEDGEWVYPDPFFWGPFILNGVGS</sequence>
<reference evidence="4" key="1">
    <citation type="submission" date="2017-08" db="EMBL/GenBank/DDBJ databases">
        <title>A dynamic microbial community with high functional redundancy inhabits the cold, oxic subseafloor aquifer.</title>
        <authorList>
            <person name="Tully B.J."/>
            <person name="Wheat C.G."/>
            <person name="Glazer B.T."/>
            <person name="Huber J.A."/>
        </authorList>
    </citation>
    <scope>NUCLEOTIDE SEQUENCE [LARGE SCALE GENOMIC DNA]</scope>
</reference>
<accession>A0A2A4STD1</accession>
<dbReference type="Pfam" id="PF13181">
    <property type="entry name" value="TPR_8"/>
    <property type="match status" value="1"/>
</dbReference>
<dbReference type="EMBL" id="NVSR01000124">
    <property type="protein sequence ID" value="PCI24331.1"/>
    <property type="molecule type" value="Genomic_DNA"/>
</dbReference>
<dbReference type="InterPro" id="IPR019734">
    <property type="entry name" value="TPR_rpt"/>
</dbReference>
<feature type="repeat" description="TPR" evidence="1">
    <location>
        <begin position="326"/>
        <end position="359"/>
    </location>
</feature>
<dbReference type="Gene3D" id="1.25.40.10">
    <property type="entry name" value="Tetratricopeptide repeat domain"/>
    <property type="match status" value="4"/>
</dbReference>
<feature type="domain" description="CHAT" evidence="2">
    <location>
        <begin position="737"/>
        <end position="1050"/>
    </location>
</feature>
<evidence type="ECO:0000259" key="2">
    <source>
        <dbReference type="Pfam" id="PF12770"/>
    </source>
</evidence>
<dbReference type="Proteomes" id="UP000218113">
    <property type="component" value="Unassembled WGS sequence"/>
</dbReference>
<organism evidence="3 4">
    <name type="scientific">SAR324 cluster bacterium</name>
    <dbReference type="NCBI Taxonomy" id="2024889"/>
    <lineage>
        <taxon>Bacteria</taxon>
        <taxon>Deltaproteobacteria</taxon>
        <taxon>SAR324 cluster</taxon>
    </lineage>
</organism>